<dbReference type="Pfam" id="PF14718">
    <property type="entry name" value="SLT_L"/>
    <property type="match status" value="1"/>
</dbReference>
<organism evidence="5">
    <name type="scientific">hydrothermal vent metagenome</name>
    <dbReference type="NCBI Taxonomy" id="652676"/>
    <lineage>
        <taxon>unclassified sequences</taxon>
        <taxon>metagenomes</taxon>
        <taxon>ecological metagenomes</taxon>
    </lineage>
</organism>
<dbReference type="Gene3D" id="1.10.530.10">
    <property type="match status" value="1"/>
</dbReference>
<dbReference type="InterPro" id="IPR012289">
    <property type="entry name" value="Lytic_TGlycosylase_superhlx_L"/>
</dbReference>
<dbReference type="Pfam" id="PF01464">
    <property type="entry name" value="SLT"/>
    <property type="match status" value="1"/>
</dbReference>
<dbReference type="InterPro" id="IPR037061">
    <property type="entry name" value="Lytic_TGlycoase_superhlx_L_sf"/>
</dbReference>
<dbReference type="SUPFAM" id="SSF53955">
    <property type="entry name" value="Lysozyme-like"/>
    <property type="match status" value="1"/>
</dbReference>
<dbReference type="CDD" id="cd13401">
    <property type="entry name" value="Slt70-like"/>
    <property type="match status" value="1"/>
</dbReference>
<dbReference type="GO" id="GO:0042597">
    <property type="term" value="C:periplasmic space"/>
    <property type="evidence" value="ECO:0007669"/>
    <property type="project" value="InterPro"/>
</dbReference>
<gene>
    <name evidence="5" type="ORF">MNBD_GAMMA07-893</name>
</gene>
<dbReference type="InterPro" id="IPR023346">
    <property type="entry name" value="Lysozyme-like_dom_sf"/>
</dbReference>
<dbReference type="InterPro" id="IPR008258">
    <property type="entry name" value="Transglycosylase_SLT_dom_1"/>
</dbReference>
<dbReference type="EMBL" id="UOFF01000048">
    <property type="protein sequence ID" value="VAW54077.1"/>
    <property type="molecule type" value="Genomic_DNA"/>
</dbReference>
<reference evidence="5" key="1">
    <citation type="submission" date="2018-06" db="EMBL/GenBank/DDBJ databases">
        <authorList>
            <person name="Zhirakovskaya E."/>
        </authorList>
    </citation>
    <scope>NUCLEOTIDE SEQUENCE</scope>
</reference>
<keyword evidence="1" id="KW-0732">Signal</keyword>
<sequence>PHYGINAQCQYLDALLQTDQHTVAYPQIEQLWLSADSRPETCDAIFKQWQAAGYKTPLIIWQRFKLTMALGNLHLARYLIKFMPTNEAAIAKKWIKIYKNPQLITTSEALNIDHPDQANILLHGLKRLSRKDISLAINTYQQLDKNIFNYSQNAQLFRYFGLRLAREHMPDASIWLSRIPASHVDKQVEEWTIRTAIRQGDWRRLLSSINNLSRHKQTEYRWQYWWAYANAQLGNKNEALGIYQYLATKRSYYGFLAADHLNLPYAFEEKAVEITPSAFKHVFERSEILRAREFYFMGHIISARREWRQLIQHINNEEKLAASKIAQYWKWHDRAIITMGKTRYRDDIELRFPLHLDKKVHAWSNQRKIDPEWIYAIIRRESAFMTDARSPVGAMGLMQLMPKTARHVARQLNIRYKGRNSLLGSNTNIRLGTSYLERMLSKLNSQQVLATAAYNAGPHRVKKWLPIHNKMTAAQWIETIPFSETREYVSHVLAYTAIYQHRMEKQITRLSLRMPLVPIKQPTSISKPVSNPPHTAQTQLTTPNGPS</sequence>
<dbReference type="PANTHER" id="PTHR37423">
    <property type="entry name" value="SOLUBLE LYTIC MUREIN TRANSGLYCOSYLASE-RELATED"/>
    <property type="match status" value="1"/>
</dbReference>
<dbReference type="InterPro" id="IPR008939">
    <property type="entry name" value="Lytic_TGlycosylase_superhlx_U"/>
</dbReference>
<accession>A0A3B0WTV0</accession>
<keyword evidence="5" id="KW-0378">Hydrolase</keyword>
<dbReference type="Gene3D" id="1.10.1240.20">
    <property type="entry name" value="Lytic transglycosylase, superhelical linker domain"/>
    <property type="match status" value="1"/>
</dbReference>
<evidence type="ECO:0000259" key="3">
    <source>
        <dbReference type="Pfam" id="PF01464"/>
    </source>
</evidence>
<feature type="region of interest" description="Disordered" evidence="2">
    <location>
        <begin position="522"/>
        <end position="547"/>
    </location>
</feature>
<evidence type="ECO:0000256" key="2">
    <source>
        <dbReference type="SAM" id="MobiDB-lite"/>
    </source>
</evidence>
<protein>
    <submittedName>
        <fullName evidence="5">Soluble lytic murein transglycosylase</fullName>
        <ecNumber evidence="5">3.2.1.-</ecNumber>
    </submittedName>
</protein>
<dbReference type="GO" id="GO:0004553">
    <property type="term" value="F:hydrolase activity, hydrolyzing O-glycosyl compounds"/>
    <property type="evidence" value="ECO:0007669"/>
    <property type="project" value="InterPro"/>
</dbReference>
<dbReference type="Gene3D" id="1.25.20.10">
    <property type="entry name" value="Bacterial muramidases"/>
    <property type="match status" value="1"/>
</dbReference>
<feature type="non-terminal residue" evidence="5">
    <location>
        <position position="1"/>
    </location>
</feature>
<name>A0A3B0WTV0_9ZZZZ</name>
<feature type="domain" description="Lytic transglycosylase superhelical linker" evidence="4">
    <location>
        <begin position="285"/>
        <end position="348"/>
    </location>
</feature>
<evidence type="ECO:0000313" key="5">
    <source>
        <dbReference type="EMBL" id="VAW54077.1"/>
    </source>
</evidence>
<evidence type="ECO:0000256" key="1">
    <source>
        <dbReference type="ARBA" id="ARBA00022729"/>
    </source>
</evidence>
<feature type="domain" description="Transglycosylase SLT" evidence="3">
    <location>
        <begin position="361"/>
        <end position="470"/>
    </location>
</feature>
<dbReference type="AlphaFoldDB" id="A0A3B0WTV0"/>
<dbReference type="PANTHER" id="PTHR37423:SF5">
    <property type="entry name" value="SOLUBLE LYTIC MUREIN TRANSGLYCOSYLASE"/>
    <property type="match status" value="1"/>
</dbReference>
<proteinExistence type="predicted"/>
<dbReference type="EC" id="3.2.1.-" evidence="5"/>
<keyword evidence="5" id="KW-0326">Glycosidase</keyword>
<dbReference type="SUPFAM" id="SSF48435">
    <property type="entry name" value="Bacterial muramidases"/>
    <property type="match status" value="1"/>
</dbReference>
<evidence type="ECO:0000259" key="4">
    <source>
        <dbReference type="Pfam" id="PF14718"/>
    </source>
</evidence>